<accession>A0AAW1QTC1</accession>
<dbReference type="GO" id="GO:0005975">
    <property type="term" value="P:carbohydrate metabolic process"/>
    <property type="evidence" value="ECO:0007669"/>
    <property type="project" value="InterPro"/>
</dbReference>
<keyword evidence="13" id="KW-1185">Reference proteome</keyword>
<dbReference type="InterPro" id="IPR017853">
    <property type="entry name" value="GH"/>
</dbReference>
<dbReference type="SUPFAM" id="SSF51445">
    <property type="entry name" value="(Trans)glycosidases"/>
    <property type="match status" value="1"/>
</dbReference>
<feature type="domain" description="CBM20" evidence="11">
    <location>
        <begin position="138"/>
        <end position="254"/>
    </location>
</feature>
<sequence length="926" mass="106043">MDGHVVLHFRIPFATRWGQHIVVYGEGSVLGNWDISRAHRLTCQHVDDRLIWEGRLKIPVVPSISYRYALVLEDGTVEKTEREARTVAFLSQPDGVIDLLDDWQDMSHPAYALSKSAFTDVILNGKTRVVGPTCAGQSAQPGLVVLKFRVWDWGLQDGDEVVMTGSLPQLGNWQQSQPLRLTEVETPYWEAEVAVPLKAFPVTYKYAIQNQSGSFSLEVGENRITALDSDPTAKTPAVVVRNDGPFRHEKLWRGSAAALPVFCLRTKDSVGVGEFADLKKLVDLCSATGMRMIQLLPVNDTSVYMNWWDSYPYSSLSVFALHPLYLSLDGLSGALPTELNRRISAARMELERGDVDYEATLAMKLAIARAVFDHEGDETLQSEGFKNFLADNENWLKPYAVFTFLRELFGTAEHWKWGTLHKPTAKVIDRLTSPDREHFRSLEFVYYLQYHLHCQLLDVSRYAAANRVALKGDLPIGVDKRSVDTWMNPALFNMQYSTGAPPDYFDRNGQNWGFPTYNWEEMSKDGYAWWRQRLTHMAQYFHAYRIDHILGFFRIWEIPGECTTGLLGHFRPSLPLTRHELESHGIWDFDRLCDPFVTWTILEDTFGDLAQEVASKYFVEHRQGYFKFRPQFASESDIEAIQARAGSPAWLVDEVQRTRTGLLRLRQNVVLLRDSQDSSHFYPRINLQDTSSFQELEPHWKGQLQWLHDDYFYRRQEDLWRVHALKTLPVLMGATRMLVCGEDLGMIPACVQPVLAELGLIGLRIQRMPSEPNQEFGDPASYPYMVVASPSCHDTSTSRAWWEEDPDRRERFFFQALGGEGPAPERCTPGIMKTIVRQHLESPAMWAIFPLQDLLALSPKFNTRPAHEETINNPTVRKHYWRYRMHVNVEQLLSDKDFVQELQALMLDAGRCAEADLPTKLNGRSG</sequence>
<keyword evidence="5" id="KW-0963">Cytoplasm</keyword>
<feature type="domain" description="CBM20" evidence="11">
    <location>
        <begin position="1"/>
        <end position="105"/>
    </location>
</feature>
<dbReference type="InterPro" id="IPR013784">
    <property type="entry name" value="Carb-bd-like_fold"/>
</dbReference>
<dbReference type="Pfam" id="PF02446">
    <property type="entry name" value="Glyco_hydro_77"/>
    <property type="match status" value="1"/>
</dbReference>
<evidence type="ECO:0000256" key="9">
    <source>
        <dbReference type="ARBA" id="ARBA00031423"/>
    </source>
</evidence>
<reference evidence="12 13" key="1">
    <citation type="journal article" date="2024" name="Nat. Commun.">
        <title>Phylogenomics reveals the evolutionary origins of lichenization in chlorophyte algae.</title>
        <authorList>
            <person name="Puginier C."/>
            <person name="Libourel C."/>
            <person name="Otte J."/>
            <person name="Skaloud P."/>
            <person name="Haon M."/>
            <person name="Grisel S."/>
            <person name="Petersen M."/>
            <person name="Berrin J.G."/>
            <person name="Delaux P.M."/>
            <person name="Dal Grande F."/>
            <person name="Keller J."/>
        </authorList>
    </citation>
    <scope>NUCLEOTIDE SEQUENCE [LARGE SCALE GENOMIC DNA]</scope>
    <source>
        <strain evidence="12 13">SAG 2043</strain>
    </source>
</reference>
<dbReference type="AlphaFoldDB" id="A0AAW1QTC1"/>
<dbReference type="InterPro" id="IPR003385">
    <property type="entry name" value="Glyco_hydro_77"/>
</dbReference>
<proteinExistence type="inferred from homology"/>
<dbReference type="Proteomes" id="UP001489004">
    <property type="component" value="Unassembled WGS sequence"/>
</dbReference>
<dbReference type="Gene3D" id="3.20.20.80">
    <property type="entry name" value="Glycosidases"/>
    <property type="match status" value="2"/>
</dbReference>
<evidence type="ECO:0000256" key="10">
    <source>
        <dbReference type="ARBA" id="ARBA00031501"/>
    </source>
</evidence>
<dbReference type="PANTHER" id="PTHR32518:SF3">
    <property type="entry name" value="4-ALPHA-GLUCANOTRANSFERASE"/>
    <property type="match status" value="1"/>
</dbReference>
<name>A0AAW1QTC1_9CHLO</name>
<evidence type="ECO:0000256" key="7">
    <source>
        <dbReference type="ARBA" id="ARBA00022679"/>
    </source>
</evidence>
<dbReference type="EC" id="2.4.1.25" evidence="4"/>
<dbReference type="PANTHER" id="PTHR32518">
    <property type="match status" value="1"/>
</dbReference>
<dbReference type="Pfam" id="PF00686">
    <property type="entry name" value="CBM_20"/>
    <property type="match status" value="2"/>
</dbReference>
<dbReference type="InterPro" id="IPR013783">
    <property type="entry name" value="Ig-like_fold"/>
</dbReference>
<comment type="subcellular location">
    <subcellularLocation>
        <location evidence="2">Cytoplasm</location>
    </subcellularLocation>
</comment>
<evidence type="ECO:0000313" key="12">
    <source>
        <dbReference type="EMBL" id="KAK9824488.1"/>
    </source>
</evidence>
<dbReference type="SMART" id="SM01065">
    <property type="entry name" value="CBM_2"/>
    <property type="match status" value="2"/>
</dbReference>
<dbReference type="GO" id="GO:0005737">
    <property type="term" value="C:cytoplasm"/>
    <property type="evidence" value="ECO:0007669"/>
    <property type="project" value="UniProtKB-SubCell"/>
</dbReference>
<comment type="catalytic activity">
    <reaction evidence="1">
        <text>Transfers a segment of a (1-&gt;4)-alpha-D-glucan to a new position in an acceptor, which may be glucose or a (1-&gt;4)-alpha-D-glucan.</text>
        <dbReference type="EC" id="2.4.1.25"/>
    </reaction>
</comment>
<evidence type="ECO:0000256" key="4">
    <source>
        <dbReference type="ARBA" id="ARBA00012560"/>
    </source>
</evidence>
<gene>
    <name evidence="12" type="ORF">WJX72_010729</name>
</gene>
<evidence type="ECO:0000256" key="2">
    <source>
        <dbReference type="ARBA" id="ARBA00004496"/>
    </source>
</evidence>
<evidence type="ECO:0000256" key="5">
    <source>
        <dbReference type="ARBA" id="ARBA00022490"/>
    </source>
</evidence>
<keyword evidence="6" id="KW-0328">Glycosyltransferase</keyword>
<comment type="caution">
    <text evidence="12">The sequence shown here is derived from an EMBL/GenBank/DDBJ whole genome shotgun (WGS) entry which is preliminary data.</text>
</comment>
<evidence type="ECO:0000256" key="1">
    <source>
        <dbReference type="ARBA" id="ARBA00000439"/>
    </source>
</evidence>
<keyword evidence="8" id="KW-0119">Carbohydrate metabolism</keyword>
<dbReference type="Gene3D" id="2.60.40.10">
    <property type="entry name" value="Immunoglobulins"/>
    <property type="match status" value="2"/>
</dbReference>
<evidence type="ECO:0000256" key="6">
    <source>
        <dbReference type="ARBA" id="ARBA00022676"/>
    </source>
</evidence>
<evidence type="ECO:0000259" key="11">
    <source>
        <dbReference type="PROSITE" id="PS51166"/>
    </source>
</evidence>
<comment type="similarity">
    <text evidence="3">Belongs to the disproportionating enzyme family.</text>
</comment>
<evidence type="ECO:0000256" key="3">
    <source>
        <dbReference type="ARBA" id="ARBA00005684"/>
    </source>
</evidence>
<organism evidence="12 13">
    <name type="scientific">[Myrmecia] bisecta</name>
    <dbReference type="NCBI Taxonomy" id="41462"/>
    <lineage>
        <taxon>Eukaryota</taxon>
        <taxon>Viridiplantae</taxon>
        <taxon>Chlorophyta</taxon>
        <taxon>core chlorophytes</taxon>
        <taxon>Trebouxiophyceae</taxon>
        <taxon>Trebouxiales</taxon>
        <taxon>Trebouxiaceae</taxon>
        <taxon>Myrmecia</taxon>
    </lineage>
</organism>
<evidence type="ECO:0000256" key="8">
    <source>
        <dbReference type="ARBA" id="ARBA00023277"/>
    </source>
</evidence>
<dbReference type="GO" id="GO:2001070">
    <property type="term" value="F:starch binding"/>
    <property type="evidence" value="ECO:0007669"/>
    <property type="project" value="InterPro"/>
</dbReference>
<dbReference type="EMBL" id="JALJOR010000002">
    <property type="protein sequence ID" value="KAK9824488.1"/>
    <property type="molecule type" value="Genomic_DNA"/>
</dbReference>
<dbReference type="GO" id="GO:0004134">
    <property type="term" value="F:4-alpha-glucanotransferase activity"/>
    <property type="evidence" value="ECO:0007669"/>
    <property type="project" value="UniProtKB-EC"/>
</dbReference>
<dbReference type="InterPro" id="IPR002044">
    <property type="entry name" value="CBM20"/>
</dbReference>
<protein>
    <recommendedName>
        <fullName evidence="4">4-alpha-glucanotransferase</fullName>
        <ecNumber evidence="4">2.4.1.25</ecNumber>
    </recommendedName>
    <alternativeName>
        <fullName evidence="9">Amylomaltase</fullName>
    </alternativeName>
    <alternativeName>
        <fullName evidence="10">Disproportionating enzyme</fullName>
    </alternativeName>
</protein>
<keyword evidence="7" id="KW-0808">Transferase</keyword>
<dbReference type="PROSITE" id="PS51166">
    <property type="entry name" value="CBM20"/>
    <property type="match status" value="2"/>
</dbReference>
<dbReference type="SUPFAM" id="SSF49452">
    <property type="entry name" value="Starch-binding domain-like"/>
    <property type="match status" value="2"/>
</dbReference>
<evidence type="ECO:0000313" key="13">
    <source>
        <dbReference type="Proteomes" id="UP001489004"/>
    </source>
</evidence>